<dbReference type="Proteomes" id="UP000002640">
    <property type="component" value="Unassembled WGS sequence"/>
</dbReference>
<reference evidence="2 3" key="1">
    <citation type="journal article" date="2006" name="Science">
        <title>Phytophthora genome sequences uncover evolutionary origins and mechanisms of pathogenesis.</title>
        <authorList>
            <person name="Tyler B.M."/>
            <person name="Tripathy S."/>
            <person name="Zhang X."/>
            <person name="Dehal P."/>
            <person name="Jiang R.H."/>
            <person name="Aerts A."/>
            <person name="Arredondo F.D."/>
            <person name="Baxter L."/>
            <person name="Bensasson D."/>
            <person name="Beynon J.L."/>
            <person name="Chapman J."/>
            <person name="Damasceno C.M."/>
            <person name="Dorrance A.E."/>
            <person name="Dou D."/>
            <person name="Dickerman A.W."/>
            <person name="Dubchak I.L."/>
            <person name="Garbelotto M."/>
            <person name="Gijzen M."/>
            <person name="Gordon S.G."/>
            <person name="Govers F."/>
            <person name="Grunwald N.J."/>
            <person name="Huang W."/>
            <person name="Ivors K.L."/>
            <person name="Jones R.W."/>
            <person name="Kamoun S."/>
            <person name="Krampis K."/>
            <person name="Lamour K.H."/>
            <person name="Lee M.K."/>
            <person name="McDonald W.H."/>
            <person name="Medina M."/>
            <person name="Meijer H.J."/>
            <person name="Nordberg E.K."/>
            <person name="Maclean D.J."/>
            <person name="Ospina-Giraldo M.D."/>
            <person name="Morris P.F."/>
            <person name="Phuntumart V."/>
            <person name="Putnam N.H."/>
            <person name="Rash S."/>
            <person name="Rose J.K."/>
            <person name="Sakihama Y."/>
            <person name="Salamov A.A."/>
            <person name="Savidor A."/>
            <person name="Scheuring C.F."/>
            <person name="Smith B.M."/>
            <person name="Sobral B.W."/>
            <person name="Terry A."/>
            <person name="Torto-Alalibo T.A."/>
            <person name="Win J."/>
            <person name="Xu Z."/>
            <person name="Zhang H."/>
            <person name="Grigoriev I.V."/>
            <person name="Rokhsar D.S."/>
            <person name="Boore J.L."/>
        </authorList>
    </citation>
    <scope>NUCLEOTIDE SEQUENCE [LARGE SCALE GENOMIC DNA]</scope>
    <source>
        <strain evidence="2 3">P6497</strain>
    </source>
</reference>
<gene>
    <name evidence="2" type="ORF">PHYSODRAFT_302703</name>
</gene>
<accession>G4ZT35</accession>
<feature type="chain" id="PRO_5003472531" evidence="1">
    <location>
        <begin position="20"/>
        <end position="127"/>
    </location>
</feature>
<name>G4ZT35_PHYSP</name>
<evidence type="ECO:0000313" key="2">
    <source>
        <dbReference type="EMBL" id="EGZ12852.1"/>
    </source>
</evidence>
<organism evidence="2 3">
    <name type="scientific">Phytophthora sojae (strain P6497)</name>
    <name type="common">Soybean stem and root rot agent</name>
    <name type="synonym">Phytophthora megasperma f. sp. glycines</name>
    <dbReference type="NCBI Taxonomy" id="1094619"/>
    <lineage>
        <taxon>Eukaryota</taxon>
        <taxon>Sar</taxon>
        <taxon>Stramenopiles</taxon>
        <taxon>Oomycota</taxon>
        <taxon>Peronosporomycetes</taxon>
        <taxon>Peronosporales</taxon>
        <taxon>Peronosporaceae</taxon>
        <taxon>Phytophthora</taxon>
    </lineage>
</organism>
<sequence>MQKRLLRLPALLTFPTTTSVLISLYEKCFEMVSNVDKNSIVAFNSKYSLIHGKRPMNLRFVFDKEIVDTAYDNIIMLEAAMIEKRDASRVNGEIVHDVGVDGEGIDNICVKAGDAGDCFHSSAITAM</sequence>
<proteinExistence type="predicted"/>
<protein>
    <submittedName>
        <fullName evidence="2">Uncharacterized protein</fullName>
    </submittedName>
</protein>
<keyword evidence="3" id="KW-1185">Reference proteome</keyword>
<feature type="signal peptide" evidence="1">
    <location>
        <begin position="1"/>
        <end position="19"/>
    </location>
</feature>
<evidence type="ECO:0000313" key="3">
    <source>
        <dbReference type="Proteomes" id="UP000002640"/>
    </source>
</evidence>
<evidence type="ECO:0000256" key="1">
    <source>
        <dbReference type="SAM" id="SignalP"/>
    </source>
</evidence>
<keyword evidence="1" id="KW-0732">Signal</keyword>
<dbReference type="AlphaFoldDB" id="G4ZT35"/>
<dbReference type="GeneID" id="20642163"/>
<dbReference type="InParanoid" id="G4ZT35"/>
<dbReference type="KEGG" id="psoj:PHYSODRAFT_302703"/>
<dbReference type="EMBL" id="JH159156">
    <property type="protein sequence ID" value="EGZ12852.1"/>
    <property type="molecule type" value="Genomic_DNA"/>
</dbReference>
<dbReference type="RefSeq" id="XP_009530281.1">
    <property type="nucleotide sequence ID" value="XM_009531986.1"/>
</dbReference>